<dbReference type="Gene3D" id="1.20.120.1220">
    <property type="match status" value="1"/>
</dbReference>
<proteinExistence type="predicted"/>
<dbReference type="AlphaFoldDB" id="A0A2R6Y0R1"/>
<protein>
    <recommendedName>
        <fullName evidence="2">Prepilin type IV endopeptidase peptidase domain-containing protein</fullName>
    </recommendedName>
</protein>
<dbReference type="Proteomes" id="UP000244338">
    <property type="component" value="Unassembled WGS sequence"/>
</dbReference>
<dbReference type="Pfam" id="PF01478">
    <property type="entry name" value="Peptidase_A24"/>
    <property type="match status" value="1"/>
</dbReference>
<feature type="transmembrane region" description="Helical" evidence="1">
    <location>
        <begin position="110"/>
        <end position="128"/>
    </location>
</feature>
<organism evidence="3 4">
    <name type="scientific">Candidatus Carbonibacillus altaicus</name>
    <dbReference type="NCBI Taxonomy" id="2163959"/>
    <lineage>
        <taxon>Bacteria</taxon>
        <taxon>Bacillati</taxon>
        <taxon>Bacillota</taxon>
        <taxon>Bacilli</taxon>
        <taxon>Bacillales</taxon>
        <taxon>Candidatus Carbonibacillus</taxon>
    </lineage>
</organism>
<feature type="transmembrane region" description="Helical" evidence="1">
    <location>
        <begin position="44"/>
        <end position="64"/>
    </location>
</feature>
<feature type="domain" description="Prepilin type IV endopeptidase peptidase" evidence="2">
    <location>
        <begin position="6"/>
        <end position="99"/>
    </location>
</feature>
<evidence type="ECO:0000313" key="4">
    <source>
        <dbReference type="Proteomes" id="UP000244338"/>
    </source>
</evidence>
<comment type="caution">
    <text evidence="3">The sequence shown here is derived from an EMBL/GenBank/DDBJ whole genome shotgun (WGS) entry which is preliminary data.</text>
</comment>
<reference evidence="4" key="1">
    <citation type="journal article" date="2018" name="Sci. Rep.">
        <title>Lignite coal burning seam in the remote Altai Mountains harbors a hydrogen-driven thermophilic microbial community.</title>
        <authorList>
            <person name="Kadnikov V.V."/>
            <person name="Mardanov A.V."/>
            <person name="Ivasenko D.A."/>
            <person name="Antsiferov D.V."/>
            <person name="Beletsky A.V."/>
            <person name="Karnachuk O.V."/>
            <person name="Ravin N.V."/>
        </authorList>
    </citation>
    <scope>NUCLEOTIDE SEQUENCE [LARGE SCALE GENOMIC DNA]</scope>
</reference>
<dbReference type="GO" id="GO:0004190">
    <property type="term" value="F:aspartic-type endopeptidase activity"/>
    <property type="evidence" value="ECO:0007669"/>
    <property type="project" value="InterPro"/>
</dbReference>
<accession>A0A2R6Y0R1</accession>
<feature type="transmembrane region" description="Helical" evidence="1">
    <location>
        <begin position="84"/>
        <end position="103"/>
    </location>
</feature>
<keyword evidence="1" id="KW-0472">Membrane</keyword>
<keyword evidence="1" id="KW-1133">Transmembrane helix</keyword>
<dbReference type="GO" id="GO:0016020">
    <property type="term" value="C:membrane"/>
    <property type="evidence" value="ECO:0007669"/>
    <property type="project" value="InterPro"/>
</dbReference>
<evidence type="ECO:0000256" key="1">
    <source>
        <dbReference type="SAM" id="Phobius"/>
    </source>
</evidence>
<dbReference type="EMBL" id="PEBX01000036">
    <property type="protein sequence ID" value="PTQ56263.1"/>
    <property type="molecule type" value="Genomic_DNA"/>
</dbReference>
<evidence type="ECO:0000259" key="2">
    <source>
        <dbReference type="Pfam" id="PF01478"/>
    </source>
</evidence>
<dbReference type="InterPro" id="IPR000045">
    <property type="entry name" value="Prepilin_IV_endopep_pep"/>
</dbReference>
<sequence>MNELVLLPLAIAAWVDQKERIIPDWTWVVIIVLRALLGIHPEHIVWGGVIFLFLYLWFIFVPGMGGGDVKLLSAMALFLGNMTLPFFIMTFVLAFLYGLILYMKTKDKNVVIPLAVPAFIASIFVIQAM</sequence>
<gene>
    <name evidence="3" type="ORF">BSOLF_0540</name>
</gene>
<feature type="transmembrane region" description="Helical" evidence="1">
    <location>
        <begin position="20"/>
        <end position="37"/>
    </location>
</feature>
<name>A0A2R6Y0R1_9BACL</name>
<evidence type="ECO:0000313" key="3">
    <source>
        <dbReference type="EMBL" id="PTQ56263.1"/>
    </source>
</evidence>
<keyword evidence="1" id="KW-0812">Transmembrane</keyword>